<dbReference type="InterPro" id="IPR001296">
    <property type="entry name" value="Glyco_trans_1"/>
</dbReference>
<evidence type="ECO:0000259" key="1">
    <source>
        <dbReference type="Pfam" id="PF00534"/>
    </source>
</evidence>
<gene>
    <name evidence="2" type="primary">cpsO</name>
    <name evidence="2" type="ORF">1208289.seq-orf15</name>
    <name evidence="3" type="ORF">1270831.seq-orf15</name>
</gene>
<dbReference type="Gene3D" id="3.40.50.2000">
    <property type="entry name" value="Glycogen Phosphorylase B"/>
    <property type="match status" value="2"/>
</dbReference>
<dbReference type="EMBL" id="KX870060">
    <property type="protein sequence ID" value="APZ79157.1"/>
    <property type="molecule type" value="Genomic_DNA"/>
</dbReference>
<sequence>MRKIKVLHAFTTLDNGGVESFIYNYYSLMPKEKIQFDFFVLGNQTGFLEKYFIQWGSRIFHVPRVVNNPILHFIKILHLLKLGEYDIIHLHGYKSAYLLPLAKFCGINNRIIHSHMANVEETFWQKKLRKLYSFLINKYSTDKFACGREAAIWLYNKLDRIKLFHNAINLQKFSFSSVSRQKIRNNLNIDDNTLVLGNVSRLSHQKNQQFLIKIMNSIIKVKKNTKLIHIGSGEDRKKVEELIDENGLGQYVELLGVKENIADYLSAMDIFLLPSLYEGLPVILIEVQANGLYSIVSQSVTSEMNEIGRMSFLPIGDNNIDKWVNSILSQNNSNRNSISNSMFGGKYDIETQSKKLFQEYTRMMKGNINAYKK</sequence>
<name>A0A1P8VRB2_STRSU</name>
<accession>A0A1P8VRB2</accession>
<evidence type="ECO:0000313" key="2">
    <source>
        <dbReference type="EMBL" id="APZ79157.1"/>
    </source>
</evidence>
<proteinExistence type="predicted"/>
<protein>
    <submittedName>
        <fullName evidence="2">Glycosyltransferase</fullName>
    </submittedName>
</protein>
<reference evidence="2" key="1">
    <citation type="submission" date="2016-09" db="EMBL/GenBank/DDBJ databases">
        <title>Genetic analysis of capsular polysaccharide synthesis gene clusters from non-serotypeable of Streptococcus suis.</title>
        <authorList>
            <person name="Qiu X."/>
            <person name="Zheng H."/>
        </authorList>
    </citation>
    <scope>NUCLEOTIDE SEQUENCE</scope>
    <source>
        <strain evidence="2">1208289</strain>
        <strain evidence="3">1270831</strain>
    </source>
</reference>
<dbReference type="AlphaFoldDB" id="A0A1P8VRB2"/>
<feature type="domain" description="Glycosyl transferase family 1" evidence="1">
    <location>
        <begin position="180"/>
        <end position="301"/>
    </location>
</feature>
<dbReference type="Pfam" id="PF00534">
    <property type="entry name" value="Glycos_transf_1"/>
    <property type="match status" value="1"/>
</dbReference>
<organism evidence="2">
    <name type="scientific">Streptococcus suis</name>
    <dbReference type="NCBI Taxonomy" id="1307"/>
    <lineage>
        <taxon>Bacteria</taxon>
        <taxon>Bacillati</taxon>
        <taxon>Bacillota</taxon>
        <taxon>Bacilli</taxon>
        <taxon>Lactobacillales</taxon>
        <taxon>Streptococcaceae</taxon>
        <taxon>Streptococcus</taxon>
    </lineage>
</organism>
<dbReference type="SUPFAM" id="SSF53756">
    <property type="entry name" value="UDP-Glycosyltransferase/glycogen phosphorylase"/>
    <property type="match status" value="1"/>
</dbReference>
<keyword evidence="2" id="KW-0808">Transferase</keyword>
<dbReference type="EMBL" id="KX870064">
    <property type="protein sequence ID" value="APZ79264.1"/>
    <property type="molecule type" value="Genomic_DNA"/>
</dbReference>
<dbReference type="PANTHER" id="PTHR12526">
    <property type="entry name" value="GLYCOSYLTRANSFERASE"/>
    <property type="match status" value="1"/>
</dbReference>
<evidence type="ECO:0000313" key="3">
    <source>
        <dbReference type="EMBL" id="APZ79264.1"/>
    </source>
</evidence>
<dbReference type="GO" id="GO:0016757">
    <property type="term" value="F:glycosyltransferase activity"/>
    <property type="evidence" value="ECO:0007669"/>
    <property type="project" value="InterPro"/>
</dbReference>
<dbReference type="PANTHER" id="PTHR12526:SF630">
    <property type="entry name" value="GLYCOSYLTRANSFERASE"/>
    <property type="match status" value="1"/>
</dbReference>